<dbReference type="EMBL" id="RJUL01000007">
    <property type="protein sequence ID" value="ROQ24262.1"/>
    <property type="molecule type" value="Genomic_DNA"/>
</dbReference>
<keyword evidence="2" id="KW-1185">Reference proteome</keyword>
<comment type="caution">
    <text evidence="1">The sequence shown here is derived from an EMBL/GenBank/DDBJ whole genome shotgun (WGS) entry which is preliminary data.</text>
</comment>
<gene>
    <name evidence="1" type="ORF">EDC28_107143</name>
</gene>
<evidence type="ECO:0000313" key="1">
    <source>
        <dbReference type="EMBL" id="ROQ24262.1"/>
    </source>
</evidence>
<dbReference type="Gene3D" id="1.10.10.10">
    <property type="entry name" value="Winged helix-like DNA-binding domain superfamily/Winged helix DNA-binding domain"/>
    <property type="match status" value="1"/>
</dbReference>
<dbReference type="InterPro" id="IPR036390">
    <property type="entry name" value="WH_DNA-bd_sf"/>
</dbReference>
<evidence type="ECO:0000313" key="2">
    <source>
        <dbReference type="Proteomes" id="UP000268033"/>
    </source>
</evidence>
<proteinExistence type="predicted"/>
<dbReference type="STRING" id="584787.GCA_001247655_00662"/>
<dbReference type="AlphaFoldDB" id="A0A3N1NZ61"/>
<protein>
    <submittedName>
        <fullName evidence="1">Putative ArsR family transcriptional regulator</fullName>
    </submittedName>
</protein>
<dbReference type="RefSeq" id="WP_336391539.1">
    <property type="nucleotide sequence ID" value="NZ_JBLXAC010000010.1"/>
</dbReference>
<reference evidence="1 2" key="1">
    <citation type="submission" date="2018-11" db="EMBL/GenBank/DDBJ databases">
        <title>Genomic Encyclopedia of Type Strains, Phase IV (KMG-IV): sequencing the most valuable type-strain genomes for metagenomic binning, comparative biology and taxonomic classification.</title>
        <authorList>
            <person name="Goeker M."/>
        </authorList>
    </citation>
    <scope>NUCLEOTIDE SEQUENCE [LARGE SCALE GENOMIC DNA]</scope>
    <source>
        <strain evidence="1 2">DSM 21945</strain>
    </source>
</reference>
<organism evidence="1 2">
    <name type="scientific">Gallaecimonas pentaromativorans</name>
    <dbReference type="NCBI Taxonomy" id="584787"/>
    <lineage>
        <taxon>Bacteria</taxon>
        <taxon>Pseudomonadati</taxon>
        <taxon>Pseudomonadota</taxon>
        <taxon>Gammaproteobacteria</taxon>
        <taxon>Enterobacterales</taxon>
        <taxon>Gallaecimonadaceae</taxon>
        <taxon>Gallaecimonas</taxon>
    </lineage>
</organism>
<dbReference type="Proteomes" id="UP000268033">
    <property type="component" value="Unassembled WGS sequence"/>
</dbReference>
<dbReference type="SUPFAM" id="SSF46785">
    <property type="entry name" value="Winged helix' DNA-binding domain"/>
    <property type="match status" value="1"/>
</dbReference>
<dbReference type="InterPro" id="IPR036388">
    <property type="entry name" value="WH-like_DNA-bd_sf"/>
</dbReference>
<name>A0A3N1NZ61_9GAMM</name>
<accession>A0A3N1NZ61</accession>
<sequence length="204" mass="22922">MNRILYLLKTRGDQTAQALAADLGMTAMGARQHLLLAEQQGLVESVMEKRSIGRPARVWYLTEEGHARFPERHADLTLTLIEGVKTVFGEQGLDALISHREQQMGQVYQQALAAESGLEAKIQRLAELRTAEGYMAEVEADGSEQWLLIENHCPICTAAQQCQQFCRSELALFSQCLGSDVEVSRIEHLLLEGRRCVYRIAPRR</sequence>